<dbReference type="PATRIC" id="fig|1396.428.peg.4579"/>
<dbReference type="Proteomes" id="UP000035214">
    <property type="component" value="Unassembled WGS sequence"/>
</dbReference>
<evidence type="ECO:0000313" key="2">
    <source>
        <dbReference type="Proteomes" id="UP000035214"/>
    </source>
</evidence>
<reference evidence="1 2" key="1">
    <citation type="submission" date="2015-04" db="EMBL/GenBank/DDBJ databases">
        <title>Draft Genome Sequences of Eight Spore-Forming Food Isolates of Bacillus cereus Genome sequencing.</title>
        <authorList>
            <person name="Krawcyk A.O."/>
            <person name="de Jong A."/>
            <person name="Eijlander R.T."/>
            <person name="Berendsen E.M."/>
            <person name="Holsappel S."/>
            <person name="Wells-Bennik M."/>
            <person name="Kuipers O.P."/>
        </authorList>
    </citation>
    <scope>NUCLEOTIDE SEQUENCE [LARGE SCALE GENOMIC DNA]</scope>
    <source>
        <strain evidence="1 2">B4077</strain>
    </source>
</reference>
<organism evidence="1 2">
    <name type="scientific">Bacillus cereus</name>
    <dbReference type="NCBI Taxonomy" id="1396"/>
    <lineage>
        <taxon>Bacteria</taxon>
        <taxon>Bacillati</taxon>
        <taxon>Bacillota</taxon>
        <taxon>Bacilli</taxon>
        <taxon>Bacillales</taxon>
        <taxon>Bacillaceae</taxon>
        <taxon>Bacillus</taxon>
        <taxon>Bacillus cereus group</taxon>
    </lineage>
</organism>
<proteinExistence type="predicted"/>
<protein>
    <submittedName>
        <fullName evidence="1">Uncharacterized protein</fullName>
    </submittedName>
</protein>
<dbReference type="EMBL" id="LCYI01000022">
    <property type="protein sequence ID" value="KLA29423.1"/>
    <property type="molecule type" value="Genomic_DNA"/>
</dbReference>
<evidence type="ECO:0000313" key="1">
    <source>
        <dbReference type="EMBL" id="KLA29423.1"/>
    </source>
</evidence>
<name>A0A0G8EYL6_BACCE</name>
<accession>A0A0G8EYL6</accession>
<dbReference type="AlphaFoldDB" id="A0A0G8EYL6"/>
<sequence>MYILGSSFFIAKKNRGATIMRAGNVLAVRFYPPSPTVGKH</sequence>
<gene>
    <name evidence="1" type="ORF">B4077_3483</name>
</gene>
<comment type="caution">
    <text evidence="1">The sequence shown here is derived from an EMBL/GenBank/DDBJ whole genome shotgun (WGS) entry which is preliminary data.</text>
</comment>